<protein>
    <submittedName>
        <fullName evidence="1">Uncharacterized protein</fullName>
    </submittedName>
</protein>
<gene>
    <name evidence="1" type="ORF">E4T88_00520</name>
</gene>
<reference evidence="1 2" key="1">
    <citation type="submission" date="2019-03" db="EMBL/GenBank/DDBJ databases">
        <title>Diversity of the mouse oral microbiome.</title>
        <authorList>
            <person name="Joseph S."/>
            <person name="Aduse-Opoku J."/>
            <person name="Curtis M."/>
            <person name="Wade W."/>
            <person name="Hashim A."/>
        </authorList>
    </citation>
    <scope>NUCLEOTIDE SEQUENCE [LARGE SCALE GENOMIC DNA]</scope>
    <source>
        <strain evidence="1 2">P11</strain>
    </source>
</reference>
<comment type="caution">
    <text evidence="1">The sequence shown here is derived from an EMBL/GenBank/DDBJ whole genome shotgun (WGS) entry which is preliminary data.</text>
</comment>
<dbReference type="Proteomes" id="UP000298285">
    <property type="component" value="Unassembled WGS sequence"/>
</dbReference>
<proteinExistence type="predicted"/>
<dbReference type="OrthoDB" id="1098424at2"/>
<organism evidence="1 2">
    <name type="scientific">Dysgonomonas mossii</name>
    <dbReference type="NCBI Taxonomy" id="163665"/>
    <lineage>
        <taxon>Bacteria</taxon>
        <taxon>Pseudomonadati</taxon>
        <taxon>Bacteroidota</taxon>
        <taxon>Bacteroidia</taxon>
        <taxon>Bacteroidales</taxon>
        <taxon>Dysgonomonadaceae</taxon>
        <taxon>Dysgonomonas</taxon>
    </lineage>
</organism>
<sequence length="84" mass="10154">MDYRMSRRTNNAIYFYLGSYGNVQMDKDTGSERHQMRYDIGNYIPREKIYEAQKAFFEEKFPTLSKKEIEDKIRKAEELAKNKK</sequence>
<evidence type="ECO:0000313" key="2">
    <source>
        <dbReference type="Proteomes" id="UP000298285"/>
    </source>
</evidence>
<dbReference type="RefSeq" id="WP_135103536.1">
    <property type="nucleotide sequence ID" value="NZ_JADGKW010000001.1"/>
</dbReference>
<name>A0A4Y9IPQ9_9BACT</name>
<accession>A0A4Y9IPQ9</accession>
<evidence type="ECO:0000313" key="1">
    <source>
        <dbReference type="EMBL" id="TFU90493.1"/>
    </source>
</evidence>
<dbReference type="AlphaFoldDB" id="A0A4Y9IPQ9"/>
<dbReference type="EMBL" id="SPPK01000001">
    <property type="protein sequence ID" value="TFU90493.1"/>
    <property type="molecule type" value="Genomic_DNA"/>
</dbReference>